<protein>
    <submittedName>
        <fullName evidence="1">Uncharacterized protein</fullName>
    </submittedName>
</protein>
<evidence type="ECO:0000313" key="1">
    <source>
        <dbReference type="EMBL" id="QDP41130.1"/>
    </source>
</evidence>
<dbReference type="PROSITE" id="PS51257">
    <property type="entry name" value="PROKAR_LIPOPROTEIN"/>
    <property type="match status" value="1"/>
</dbReference>
<reference evidence="1 2" key="1">
    <citation type="submission" date="2019-07" db="EMBL/GenBank/DDBJ databases">
        <authorList>
            <person name="Li J."/>
        </authorList>
    </citation>
    <scope>NUCLEOTIDE SEQUENCE [LARGE SCALE GENOMIC DNA]</scope>
    <source>
        <strain evidence="1 2">TKL69</strain>
    </source>
</reference>
<dbReference type="KEGG" id="aqt:FN924_13585"/>
<proteinExistence type="predicted"/>
<dbReference type="EMBL" id="CP041666">
    <property type="protein sequence ID" value="QDP41130.1"/>
    <property type="molecule type" value="Genomic_DNA"/>
</dbReference>
<dbReference type="Proteomes" id="UP000315215">
    <property type="component" value="Chromosome"/>
</dbReference>
<accession>A0A516KIA7</accession>
<name>A0A516KIA7_9BACI</name>
<dbReference type="AlphaFoldDB" id="A0A516KIA7"/>
<gene>
    <name evidence="1" type="ORF">FN924_13585</name>
</gene>
<keyword evidence="2" id="KW-1185">Reference proteome</keyword>
<organism evidence="1 2">
    <name type="scientific">Radiobacillus deserti</name>
    <dbReference type="NCBI Taxonomy" id="2594883"/>
    <lineage>
        <taxon>Bacteria</taxon>
        <taxon>Bacillati</taxon>
        <taxon>Bacillota</taxon>
        <taxon>Bacilli</taxon>
        <taxon>Bacillales</taxon>
        <taxon>Bacillaceae</taxon>
        <taxon>Radiobacillus</taxon>
    </lineage>
</organism>
<evidence type="ECO:0000313" key="2">
    <source>
        <dbReference type="Proteomes" id="UP000315215"/>
    </source>
</evidence>
<sequence length="120" mass="14212">MNKSIAIVSFFLFFSVLVGCTDESMEIVVPDEEETIQDDNHIKAIKNLLSNLEYLTREKLIRHPTYGRIQIRIGIYDFLFIGRITSFQEKQALLRKNEDTFLLANRRQLEKHEIRRNLLK</sequence>
<dbReference type="RefSeq" id="WP_143895360.1">
    <property type="nucleotide sequence ID" value="NZ_CP041666.1"/>
</dbReference>